<keyword evidence="5" id="KW-1185">Reference proteome</keyword>
<evidence type="ECO:0000259" key="3">
    <source>
        <dbReference type="PROSITE" id="PS50053"/>
    </source>
</evidence>
<feature type="compositionally biased region" description="Polar residues" evidence="1">
    <location>
        <begin position="88"/>
        <end position="99"/>
    </location>
</feature>
<feature type="compositionally biased region" description="Polar residues" evidence="1">
    <location>
        <begin position="106"/>
        <end position="126"/>
    </location>
</feature>
<feature type="compositionally biased region" description="Polar residues" evidence="1">
    <location>
        <begin position="136"/>
        <end position="160"/>
    </location>
</feature>
<dbReference type="EMBL" id="JAACXV010014491">
    <property type="protein sequence ID" value="KAF7266891.1"/>
    <property type="molecule type" value="Genomic_DNA"/>
</dbReference>
<keyword evidence="2" id="KW-0472">Membrane</keyword>
<dbReference type="AlphaFoldDB" id="A0A834M038"/>
<sequence length="382" mass="43393">MSLIEGIGDEVTHFFVAIFVIVVVYFAWWSTYTERRDYRTVYLLDRRRRTTRSLIRARVTRRLSNHTEAVTISEGTSTTNTISTPIAEQSETSDVSSNLCHPAPQPRSTEVPSTSETMDADTQNTVRLRRLARFENATTSSNNVSGNDQAHSSTSPTSDGVGNKDNNEDKSKVILNASTSNALSENIIQTDPSKITIKLKYINDDVRIVNGRLEECLGDFKTRHFQTELDSNKIIRLIFNGQVLKQDRQTLQNCGLFDNCVVHCLIHQKRPSVGEGQQHQDGTIQNSEFFRDHRYTGVTNNNNQVIDWDLGNFLFALISFILLAAWYFRYVYAHLYTVTATVGLLIITGIFSIVLIGTYFPDNDQIFNHNIRIRPPRTETTQ</sequence>
<dbReference type="CDD" id="cd17057">
    <property type="entry name" value="Ubl_TMUB1_like"/>
    <property type="match status" value="1"/>
</dbReference>
<dbReference type="PANTHER" id="PTHR14557">
    <property type="entry name" value="PROTEIN C7ORF21"/>
    <property type="match status" value="1"/>
</dbReference>
<feature type="transmembrane region" description="Helical" evidence="2">
    <location>
        <begin position="310"/>
        <end position="328"/>
    </location>
</feature>
<dbReference type="GO" id="GO:0036503">
    <property type="term" value="P:ERAD pathway"/>
    <property type="evidence" value="ECO:0007669"/>
    <property type="project" value="InterPro"/>
</dbReference>
<keyword evidence="2" id="KW-1133">Transmembrane helix</keyword>
<dbReference type="Pfam" id="PF00240">
    <property type="entry name" value="ubiquitin"/>
    <property type="match status" value="1"/>
</dbReference>
<keyword evidence="2" id="KW-0812">Transmembrane</keyword>
<organism evidence="4 5">
    <name type="scientific">Rhynchophorus ferrugineus</name>
    <name type="common">Red palm weevil</name>
    <name type="synonym">Curculio ferrugineus</name>
    <dbReference type="NCBI Taxonomy" id="354439"/>
    <lineage>
        <taxon>Eukaryota</taxon>
        <taxon>Metazoa</taxon>
        <taxon>Ecdysozoa</taxon>
        <taxon>Arthropoda</taxon>
        <taxon>Hexapoda</taxon>
        <taxon>Insecta</taxon>
        <taxon>Pterygota</taxon>
        <taxon>Neoptera</taxon>
        <taxon>Endopterygota</taxon>
        <taxon>Coleoptera</taxon>
        <taxon>Polyphaga</taxon>
        <taxon>Cucujiformia</taxon>
        <taxon>Curculionidae</taxon>
        <taxon>Dryophthorinae</taxon>
        <taxon>Rhynchophorus</taxon>
    </lineage>
</organism>
<dbReference type="Proteomes" id="UP000625711">
    <property type="component" value="Unassembled WGS sequence"/>
</dbReference>
<protein>
    <recommendedName>
        <fullName evidence="3">Ubiquitin-like domain-containing protein</fullName>
    </recommendedName>
</protein>
<dbReference type="InterPro" id="IPR029071">
    <property type="entry name" value="Ubiquitin-like_domsf"/>
</dbReference>
<name>A0A834M038_RHYFE</name>
<evidence type="ECO:0000313" key="5">
    <source>
        <dbReference type="Proteomes" id="UP000625711"/>
    </source>
</evidence>
<dbReference type="SUPFAM" id="SSF54236">
    <property type="entry name" value="Ubiquitin-like"/>
    <property type="match status" value="1"/>
</dbReference>
<evidence type="ECO:0000256" key="1">
    <source>
        <dbReference type="SAM" id="MobiDB-lite"/>
    </source>
</evidence>
<evidence type="ECO:0000256" key="2">
    <source>
        <dbReference type="SAM" id="Phobius"/>
    </source>
</evidence>
<proteinExistence type="predicted"/>
<feature type="domain" description="Ubiquitin-like" evidence="3">
    <location>
        <begin position="195"/>
        <end position="271"/>
    </location>
</feature>
<gene>
    <name evidence="4" type="ORF">GWI33_019820</name>
</gene>
<dbReference type="InterPro" id="IPR040352">
    <property type="entry name" value="TMUB1/2"/>
</dbReference>
<feature type="transmembrane region" description="Helical" evidence="2">
    <location>
        <begin position="334"/>
        <end position="360"/>
    </location>
</feature>
<feature type="transmembrane region" description="Helical" evidence="2">
    <location>
        <begin position="12"/>
        <end position="29"/>
    </location>
</feature>
<dbReference type="Gene3D" id="3.10.20.90">
    <property type="entry name" value="Phosphatidylinositol 3-kinase Catalytic Subunit, Chain A, domain 1"/>
    <property type="match status" value="1"/>
</dbReference>
<dbReference type="InterPro" id="IPR000626">
    <property type="entry name" value="Ubiquitin-like_dom"/>
</dbReference>
<dbReference type="OrthoDB" id="161999at2759"/>
<comment type="caution">
    <text evidence="4">The sequence shown here is derived from an EMBL/GenBank/DDBJ whole genome shotgun (WGS) entry which is preliminary data.</text>
</comment>
<evidence type="ECO:0000313" key="4">
    <source>
        <dbReference type="EMBL" id="KAF7266891.1"/>
    </source>
</evidence>
<dbReference type="PROSITE" id="PS50053">
    <property type="entry name" value="UBIQUITIN_2"/>
    <property type="match status" value="1"/>
</dbReference>
<dbReference type="PANTHER" id="PTHR14557:SF5">
    <property type="entry name" value="UBIQUITIN-LIKE DOMAIN-CONTAINING PROTEIN"/>
    <property type="match status" value="1"/>
</dbReference>
<reference evidence="4" key="1">
    <citation type="submission" date="2020-08" db="EMBL/GenBank/DDBJ databases">
        <title>Genome sequencing and assembly of the red palm weevil Rhynchophorus ferrugineus.</title>
        <authorList>
            <person name="Dias G.B."/>
            <person name="Bergman C.M."/>
            <person name="Manee M."/>
        </authorList>
    </citation>
    <scope>NUCLEOTIDE SEQUENCE</scope>
    <source>
        <strain evidence="4">AA-2017</strain>
        <tissue evidence="4">Whole larva</tissue>
    </source>
</reference>
<accession>A0A834M038</accession>
<feature type="region of interest" description="Disordered" evidence="1">
    <location>
        <begin position="88"/>
        <end position="168"/>
    </location>
</feature>